<evidence type="ECO:0000313" key="1">
    <source>
        <dbReference type="EMBL" id="KAI8545727.1"/>
    </source>
</evidence>
<accession>A0ACC0MZ03</accession>
<gene>
    <name evidence="1" type="ORF">RHMOL_Rhmol07G0060800</name>
</gene>
<dbReference type="Proteomes" id="UP001062846">
    <property type="component" value="Chromosome 7"/>
</dbReference>
<organism evidence="1 2">
    <name type="scientific">Rhododendron molle</name>
    <name type="common">Chinese azalea</name>
    <name type="synonym">Azalea mollis</name>
    <dbReference type="NCBI Taxonomy" id="49168"/>
    <lineage>
        <taxon>Eukaryota</taxon>
        <taxon>Viridiplantae</taxon>
        <taxon>Streptophyta</taxon>
        <taxon>Embryophyta</taxon>
        <taxon>Tracheophyta</taxon>
        <taxon>Spermatophyta</taxon>
        <taxon>Magnoliopsida</taxon>
        <taxon>eudicotyledons</taxon>
        <taxon>Gunneridae</taxon>
        <taxon>Pentapetalae</taxon>
        <taxon>asterids</taxon>
        <taxon>Ericales</taxon>
        <taxon>Ericaceae</taxon>
        <taxon>Ericoideae</taxon>
        <taxon>Rhodoreae</taxon>
        <taxon>Rhododendron</taxon>
    </lineage>
</organism>
<keyword evidence="2" id="KW-1185">Reference proteome</keyword>
<proteinExistence type="predicted"/>
<dbReference type="EMBL" id="CM046394">
    <property type="protein sequence ID" value="KAI8545727.1"/>
    <property type="molecule type" value="Genomic_DNA"/>
</dbReference>
<sequence>MRCPIRHRRRRYPPRQPHRSMKKRSPSSSTPSLQEPNSKKISLRPSSCYGLNTQCQCLTSCKTLDGFTKIPFPITSPFSWASPDSSQSAPTLRRCVSDPVSSPRINSKGGDTSGVLTNHPLSPEDAKIVAASASTLSPAKAGSSASVTLPVVSAILRRSFSDPSPKASRAAMTQPELKRMKRRDLQRMKRMKDGMREMRQWLDEVMREGEEEEVEEDGGSELLDDKNGAPKDQEPETESEEAVSVETSGKVLIIHIKCPCGKGFRILLYGNNCYYKLL</sequence>
<comment type="caution">
    <text evidence="1">The sequence shown here is derived from an EMBL/GenBank/DDBJ whole genome shotgun (WGS) entry which is preliminary data.</text>
</comment>
<name>A0ACC0MZ03_RHOML</name>
<protein>
    <submittedName>
        <fullName evidence="1">Uncharacterized protein</fullName>
    </submittedName>
</protein>
<reference evidence="1" key="1">
    <citation type="submission" date="2022-02" db="EMBL/GenBank/DDBJ databases">
        <title>Plant Genome Project.</title>
        <authorList>
            <person name="Zhang R.-G."/>
        </authorList>
    </citation>
    <scope>NUCLEOTIDE SEQUENCE</scope>
    <source>
        <strain evidence="1">AT1</strain>
    </source>
</reference>
<evidence type="ECO:0000313" key="2">
    <source>
        <dbReference type="Proteomes" id="UP001062846"/>
    </source>
</evidence>